<accession>A0A4C1YKM5</accession>
<gene>
    <name evidence="2" type="ORF">EVAR_58470_1</name>
</gene>
<evidence type="ECO:0000313" key="3">
    <source>
        <dbReference type="Proteomes" id="UP000299102"/>
    </source>
</evidence>
<dbReference type="EMBL" id="BGZK01001302">
    <property type="protein sequence ID" value="GBP76746.1"/>
    <property type="molecule type" value="Genomic_DNA"/>
</dbReference>
<evidence type="ECO:0000313" key="2">
    <source>
        <dbReference type="EMBL" id="GBP76746.1"/>
    </source>
</evidence>
<dbReference type="Proteomes" id="UP000299102">
    <property type="component" value="Unassembled WGS sequence"/>
</dbReference>
<evidence type="ECO:0000256" key="1">
    <source>
        <dbReference type="SAM" id="MobiDB-lite"/>
    </source>
</evidence>
<dbReference type="AlphaFoldDB" id="A0A4C1YKM5"/>
<sequence length="137" mass="15253">MAFTTVGLPVTDGSHSRGPDSGAPYGTILRSGPLRLGGDTVANIDSRRTYGVDLPENHRSRECNRRRGCLQHFDMKRERSLGAETVRRLGVQTVRQTGVYHRDKRGITVAARCTLRDTTHTQTRAEPDTPERGSKEH</sequence>
<reference evidence="2 3" key="1">
    <citation type="journal article" date="2019" name="Commun. Biol.">
        <title>The bagworm genome reveals a unique fibroin gene that provides high tensile strength.</title>
        <authorList>
            <person name="Kono N."/>
            <person name="Nakamura H."/>
            <person name="Ohtoshi R."/>
            <person name="Tomita M."/>
            <person name="Numata K."/>
            <person name="Arakawa K."/>
        </authorList>
    </citation>
    <scope>NUCLEOTIDE SEQUENCE [LARGE SCALE GENOMIC DNA]</scope>
</reference>
<protein>
    <submittedName>
        <fullName evidence="2">Uncharacterized protein</fullName>
    </submittedName>
</protein>
<comment type="caution">
    <text evidence="2">The sequence shown here is derived from an EMBL/GenBank/DDBJ whole genome shotgun (WGS) entry which is preliminary data.</text>
</comment>
<proteinExistence type="predicted"/>
<feature type="region of interest" description="Disordered" evidence="1">
    <location>
        <begin position="116"/>
        <end position="137"/>
    </location>
</feature>
<organism evidence="2 3">
    <name type="scientific">Eumeta variegata</name>
    <name type="common">Bagworm moth</name>
    <name type="synonym">Eumeta japonica</name>
    <dbReference type="NCBI Taxonomy" id="151549"/>
    <lineage>
        <taxon>Eukaryota</taxon>
        <taxon>Metazoa</taxon>
        <taxon>Ecdysozoa</taxon>
        <taxon>Arthropoda</taxon>
        <taxon>Hexapoda</taxon>
        <taxon>Insecta</taxon>
        <taxon>Pterygota</taxon>
        <taxon>Neoptera</taxon>
        <taxon>Endopterygota</taxon>
        <taxon>Lepidoptera</taxon>
        <taxon>Glossata</taxon>
        <taxon>Ditrysia</taxon>
        <taxon>Tineoidea</taxon>
        <taxon>Psychidae</taxon>
        <taxon>Oiketicinae</taxon>
        <taxon>Eumeta</taxon>
    </lineage>
</organism>
<name>A0A4C1YKM5_EUMVA</name>
<feature type="region of interest" description="Disordered" evidence="1">
    <location>
        <begin position="1"/>
        <end position="24"/>
    </location>
</feature>
<keyword evidence="3" id="KW-1185">Reference proteome</keyword>